<evidence type="ECO:0000256" key="3">
    <source>
        <dbReference type="ARBA" id="ARBA00022670"/>
    </source>
</evidence>
<keyword evidence="2" id="KW-1003">Cell membrane</keyword>
<keyword evidence="7 8" id="KW-0472">Membrane</keyword>
<dbReference type="InterPro" id="IPR017540">
    <property type="entry name" value="Exosortase-1"/>
</dbReference>
<feature type="transmembrane region" description="Helical" evidence="8">
    <location>
        <begin position="194"/>
        <end position="213"/>
    </location>
</feature>
<keyword evidence="6 8" id="KW-1133">Transmembrane helix</keyword>
<dbReference type="OrthoDB" id="9797363at2"/>
<evidence type="ECO:0000313" key="11">
    <source>
        <dbReference type="Proteomes" id="UP000252884"/>
    </source>
</evidence>
<dbReference type="NCBIfam" id="TIGR02914">
    <property type="entry name" value="EpsI_fam"/>
    <property type="match status" value="1"/>
</dbReference>
<reference evidence="10 11" key="1">
    <citation type="submission" date="2018-07" db="EMBL/GenBank/DDBJ databases">
        <title>Genomic Encyclopedia of Type Strains, Phase IV (KMG-IV): sequencing the most valuable type-strain genomes for metagenomic binning, comparative biology and taxonomic classification.</title>
        <authorList>
            <person name="Goeker M."/>
        </authorList>
    </citation>
    <scope>NUCLEOTIDE SEQUENCE [LARGE SCALE GENOMIC DNA]</scope>
    <source>
        <strain evidence="10 11">DSM 21634</strain>
    </source>
</reference>
<evidence type="ECO:0000259" key="9">
    <source>
        <dbReference type="Pfam" id="PF11984"/>
    </source>
</evidence>
<feature type="transmembrane region" description="Helical" evidence="8">
    <location>
        <begin position="260"/>
        <end position="280"/>
    </location>
</feature>
<proteinExistence type="predicted"/>
<protein>
    <submittedName>
        <fullName evidence="10">Exosortase A</fullName>
    </submittedName>
</protein>
<dbReference type="GO" id="GO:0005886">
    <property type="term" value="C:plasma membrane"/>
    <property type="evidence" value="ECO:0007669"/>
    <property type="project" value="UniProtKB-SubCell"/>
</dbReference>
<keyword evidence="3" id="KW-0645">Protease</keyword>
<gene>
    <name evidence="10" type="ORF">DES41_1011169</name>
</gene>
<dbReference type="Proteomes" id="UP000252884">
    <property type="component" value="Unassembled WGS sequence"/>
</dbReference>
<feature type="domain" description="Methanolan biosynthesis EpsI" evidence="9">
    <location>
        <begin position="307"/>
        <end position="512"/>
    </location>
</feature>
<comment type="subcellular location">
    <subcellularLocation>
        <location evidence="1">Cell membrane</location>
        <topology evidence="1">Multi-pass membrane protein</topology>
    </subcellularLocation>
</comment>
<feature type="transmembrane region" description="Helical" evidence="8">
    <location>
        <begin position="80"/>
        <end position="98"/>
    </location>
</feature>
<name>A0A368Y8G6_9BURK</name>
<dbReference type="AlphaFoldDB" id="A0A368Y8G6"/>
<evidence type="ECO:0000256" key="5">
    <source>
        <dbReference type="ARBA" id="ARBA00022801"/>
    </source>
</evidence>
<accession>A0A368Y8G6</accession>
<dbReference type="InterPro" id="IPR014263">
    <property type="entry name" value="Methanolan_biosynth_EpsI"/>
</dbReference>
<dbReference type="InterPro" id="IPR019127">
    <property type="entry name" value="Exosortase"/>
</dbReference>
<feature type="transmembrane region" description="Helical" evidence="8">
    <location>
        <begin position="220"/>
        <end position="240"/>
    </location>
</feature>
<evidence type="ECO:0000256" key="2">
    <source>
        <dbReference type="ARBA" id="ARBA00022475"/>
    </source>
</evidence>
<dbReference type="NCBIfam" id="TIGR02602">
    <property type="entry name" value="8TM_EpsH"/>
    <property type="match status" value="1"/>
</dbReference>
<evidence type="ECO:0000313" key="10">
    <source>
        <dbReference type="EMBL" id="RCW76561.1"/>
    </source>
</evidence>
<dbReference type="InterPro" id="IPR026392">
    <property type="entry name" value="Exo/Archaeosortase_dom"/>
</dbReference>
<evidence type="ECO:0000256" key="4">
    <source>
        <dbReference type="ARBA" id="ARBA00022692"/>
    </source>
</evidence>
<sequence>MSASMAPSSSAPGLPAHWRRPLALLVLTLVALLLLYRETATAMVAIWLRSDTYAHGLLVPPIVLWLVWRQRHRLAGLVPEPSPMAVVLMLGAALLWLLGDLVAVNAATQLALTMLVVLAVPAVLGWQVALALLFPLGFMFFAVPIGDFMMPRLMEWTADFTVLALRVSGIPVYREGQQFVIPSGHWSVVEACSGIRYLIASVTVGALFAYLNYRSARRRALFVLVSILVPIVANWLRAYIIVMLGHYSGNTIATGVDHLIYGWMFFGIVIMLMFAIGARWSEPSPDMTLPLTATGGASGRFRPAVLLALALVVLAPHGVVWGLAHAQNQTPPQLALQGSLQDGWQMAERPSPDWKPAFQNPSAELFQGAVKGDQPVGLYIGYYRSQNAERKLVSSSNQLVTYSDKDWAEVGAGTASAPWPGGAVPVRQAELRASLVGSAGAVRLLAWQVYWVNGRLVTSDVLAKVHGALSRLLGRGDDSAVVVVYTPIGESAARAQQTLAAFVQANGQAIEASLQQTRQR</sequence>
<evidence type="ECO:0000256" key="6">
    <source>
        <dbReference type="ARBA" id="ARBA00022989"/>
    </source>
</evidence>
<dbReference type="GO" id="GO:0006508">
    <property type="term" value="P:proteolysis"/>
    <property type="evidence" value="ECO:0007669"/>
    <property type="project" value="UniProtKB-KW"/>
</dbReference>
<feature type="transmembrane region" description="Helical" evidence="8">
    <location>
        <begin position="52"/>
        <end position="68"/>
    </location>
</feature>
<dbReference type="InterPro" id="IPR013426">
    <property type="entry name" value="EpsH-like"/>
</dbReference>
<feature type="transmembrane region" description="Helical" evidence="8">
    <location>
        <begin position="301"/>
        <end position="324"/>
    </location>
</feature>
<keyword evidence="11" id="KW-1185">Reference proteome</keyword>
<dbReference type="EMBL" id="QPJK01000001">
    <property type="protein sequence ID" value="RCW76561.1"/>
    <property type="molecule type" value="Genomic_DNA"/>
</dbReference>
<evidence type="ECO:0000256" key="1">
    <source>
        <dbReference type="ARBA" id="ARBA00004651"/>
    </source>
</evidence>
<comment type="caution">
    <text evidence="10">The sequence shown here is derived from an EMBL/GenBank/DDBJ whole genome shotgun (WGS) entry which is preliminary data.</text>
</comment>
<dbReference type="NCBIfam" id="TIGR04178">
    <property type="entry name" value="exo_archaeo"/>
    <property type="match status" value="1"/>
</dbReference>
<keyword evidence="5" id="KW-0378">Hydrolase</keyword>
<evidence type="ECO:0000256" key="8">
    <source>
        <dbReference type="SAM" id="Phobius"/>
    </source>
</evidence>
<organism evidence="10 11">
    <name type="scientific">Pseudorhodoferax soli</name>
    <dbReference type="NCBI Taxonomy" id="545864"/>
    <lineage>
        <taxon>Bacteria</taxon>
        <taxon>Pseudomonadati</taxon>
        <taxon>Pseudomonadota</taxon>
        <taxon>Betaproteobacteria</taxon>
        <taxon>Burkholderiales</taxon>
        <taxon>Comamonadaceae</taxon>
    </lineage>
</organism>
<dbReference type="NCBIfam" id="TIGR03109">
    <property type="entry name" value="exosort_XrtA"/>
    <property type="match status" value="1"/>
</dbReference>
<dbReference type="GO" id="GO:0008233">
    <property type="term" value="F:peptidase activity"/>
    <property type="evidence" value="ECO:0007669"/>
    <property type="project" value="UniProtKB-KW"/>
</dbReference>
<dbReference type="Pfam" id="PF09721">
    <property type="entry name" value="Exosortase_EpsH"/>
    <property type="match status" value="1"/>
</dbReference>
<evidence type="ECO:0000256" key="7">
    <source>
        <dbReference type="ARBA" id="ARBA00023136"/>
    </source>
</evidence>
<dbReference type="Pfam" id="PF11984">
    <property type="entry name" value="DUF3485"/>
    <property type="match status" value="1"/>
</dbReference>
<feature type="transmembrane region" description="Helical" evidence="8">
    <location>
        <begin position="110"/>
        <end position="141"/>
    </location>
</feature>
<keyword evidence="4 8" id="KW-0812">Transmembrane</keyword>